<proteinExistence type="predicted"/>
<evidence type="ECO:0000313" key="2">
    <source>
        <dbReference type="Proteomes" id="UP000094379"/>
    </source>
</evidence>
<organism evidence="1 2">
    <name type="scientific">Methylophaga muralis</name>
    <dbReference type="NCBI Taxonomy" id="291169"/>
    <lineage>
        <taxon>Bacteria</taxon>
        <taxon>Pseudomonadati</taxon>
        <taxon>Pseudomonadota</taxon>
        <taxon>Gammaproteobacteria</taxon>
        <taxon>Thiotrichales</taxon>
        <taxon>Piscirickettsiaceae</taxon>
        <taxon>Methylophaga</taxon>
    </lineage>
</organism>
<gene>
    <name evidence="1" type="ORF">A9E74_02117</name>
</gene>
<dbReference type="InterPro" id="IPR029063">
    <property type="entry name" value="SAM-dependent_MTases_sf"/>
</dbReference>
<evidence type="ECO:0000313" key="1">
    <source>
        <dbReference type="EMBL" id="ODN66168.1"/>
    </source>
</evidence>
<protein>
    <recommendedName>
        <fullName evidence="3">Class I SAM-dependent methyltransferase</fullName>
    </recommendedName>
</protein>
<dbReference type="AlphaFoldDB" id="A0A1E3GQ44"/>
<dbReference type="SUPFAM" id="SSF53335">
    <property type="entry name" value="S-adenosyl-L-methionine-dependent methyltransferases"/>
    <property type="match status" value="1"/>
</dbReference>
<keyword evidence="2" id="KW-1185">Reference proteome</keyword>
<sequence>MSNQNQRAVAATIDLSNSESPIWDDHQAAFYLKGIEQSDYAEKVGASLLEVIGTQTNLLDIGAGVGTVSRRIIADNALWTAIEPNHFLASYLTSHAAKWSYQLSVMQSSWQRLTANEIKPHKTSLAANTSGPVYDTKSFWHWQRNYTKDLMIWIVPAQDGPRGKCLSGFLSPELHGEAVGSSLETIVDELDESMQPHQILTVDWTFRQDFSTHEEADQYFQHNFNATADPEKAQAIANYLTLHLQQEGEQFFASAAKKSAVLIWKFN</sequence>
<dbReference type="EMBL" id="MCRI01000026">
    <property type="protein sequence ID" value="ODN66168.1"/>
    <property type="molecule type" value="Genomic_DNA"/>
</dbReference>
<accession>A0A1E3GQ44</accession>
<name>A0A1E3GQ44_9GAMM</name>
<dbReference type="Gene3D" id="3.40.50.150">
    <property type="entry name" value="Vaccinia Virus protein VP39"/>
    <property type="match status" value="1"/>
</dbReference>
<evidence type="ECO:0008006" key="3">
    <source>
        <dbReference type="Google" id="ProtNLM"/>
    </source>
</evidence>
<dbReference type="Proteomes" id="UP000094379">
    <property type="component" value="Unassembled WGS sequence"/>
</dbReference>
<reference evidence="1 2" key="1">
    <citation type="submission" date="2016-07" db="EMBL/GenBank/DDBJ databases">
        <title>Draft Genome Sequence of Methylophaga muralis Bur 1.</title>
        <authorList>
            <person name="Vasilenko O.V."/>
            <person name="Doronina N.V."/>
            <person name="Shmareva M.N."/>
            <person name="Tarlachkov S.V."/>
            <person name="Mustakhimov I."/>
            <person name="Trotsenko Y.A."/>
        </authorList>
    </citation>
    <scope>NUCLEOTIDE SEQUENCE [LARGE SCALE GENOMIC DNA]</scope>
    <source>
        <strain evidence="1 2">Bur 1</strain>
    </source>
</reference>
<dbReference type="RefSeq" id="WP_069296529.1">
    <property type="nucleotide sequence ID" value="NZ_MCRI01000026.1"/>
</dbReference>
<comment type="caution">
    <text evidence="1">The sequence shown here is derived from an EMBL/GenBank/DDBJ whole genome shotgun (WGS) entry which is preliminary data.</text>
</comment>
<dbReference type="STRING" id="291169.A9E74_02117"/>